<reference evidence="3" key="1">
    <citation type="submission" date="2023-07" db="EMBL/GenBank/DDBJ databases">
        <title>Cedecea davisae an AmpC producer and its therapeutic implications.</title>
        <authorList>
            <person name="Notter J."/>
        </authorList>
    </citation>
    <scope>NUCLEOTIDE SEQUENCE [LARGE SCALE GENOMIC DNA]</scope>
    <source>
        <strain evidence="3">1</strain>
    </source>
</reference>
<dbReference type="CDD" id="cd00093">
    <property type="entry name" value="HTH_XRE"/>
    <property type="match status" value="2"/>
</dbReference>
<protein>
    <submittedName>
        <fullName evidence="2">Helix-turn-helix domain-containing protein</fullName>
    </submittedName>
</protein>
<feature type="domain" description="HTH cro/C1-type" evidence="1">
    <location>
        <begin position="110"/>
        <end position="155"/>
    </location>
</feature>
<gene>
    <name evidence="2" type="ORF">KC222_10995</name>
</gene>
<comment type="caution">
    <text evidence="2">The sequence shown here is derived from an EMBL/GenBank/DDBJ whole genome shotgun (WGS) entry which is preliminary data.</text>
</comment>
<evidence type="ECO:0000259" key="1">
    <source>
        <dbReference type="PROSITE" id="PS50943"/>
    </source>
</evidence>
<evidence type="ECO:0000313" key="2">
    <source>
        <dbReference type="EMBL" id="MBU4682541.1"/>
    </source>
</evidence>
<dbReference type="SMART" id="SM00530">
    <property type="entry name" value="HTH_XRE"/>
    <property type="match status" value="2"/>
</dbReference>
<proteinExistence type="predicted"/>
<dbReference type="RefSeq" id="WP_216375764.1">
    <property type="nucleotide sequence ID" value="NZ_JAGRYT010000022.1"/>
</dbReference>
<dbReference type="PROSITE" id="PS50943">
    <property type="entry name" value="HTH_CROC1"/>
    <property type="match status" value="2"/>
</dbReference>
<dbReference type="EMBL" id="JAGRYU010000019">
    <property type="protein sequence ID" value="MBU4682541.1"/>
    <property type="molecule type" value="Genomic_DNA"/>
</dbReference>
<organism evidence="2 3">
    <name type="scientific">Cedecea davisae</name>
    <dbReference type="NCBI Taxonomy" id="158484"/>
    <lineage>
        <taxon>Bacteria</taxon>
        <taxon>Pseudomonadati</taxon>
        <taxon>Pseudomonadota</taxon>
        <taxon>Gammaproteobacteria</taxon>
        <taxon>Enterobacterales</taxon>
        <taxon>Enterobacteriaceae</taxon>
        <taxon>Cedecea</taxon>
    </lineage>
</organism>
<accession>A0ABS6DH52</accession>
<feature type="domain" description="HTH cro/C1-type" evidence="1">
    <location>
        <begin position="24"/>
        <end position="67"/>
    </location>
</feature>
<dbReference type="Pfam" id="PF01381">
    <property type="entry name" value="HTH_3"/>
    <property type="match status" value="2"/>
</dbReference>
<name>A0ABS6DH52_9ENTR</name>
<evidence type="ECO:0000313" key="3">
    <source>
        <dbReference type="Proteomes" id="UP000686327"/>
    </source>
</evidence>
<dbReference type="InterPro" id="IPR001387">
    <property type="entry name" value="Cro/C1-type_HTH"/>
</dbReference>
<keyword evidence="3" id="KW-1185">Reference proteome</keyword>
<dbReference type="Proteomes" id="UP000686327">
    <property type="component" value="Unassembled WGS sequence"/>
</dbReference>
<sequence>MKSISEIRRENLTEVIRRYFDDNQTRMAESMGVQQSVISRWIKGHRNVGNSSARKIEEVSGRPKYWLDTDHVLSLKDSREPQEYEARSFIGEVAAENLRRWMLGDSVLNSQQRVGEKAGIAQATVQRLLSKEASTTIGTLAAIADAFGRQAFELLVPKEHPGIINYDHSRFAALPDSEKEKVRSFIEFILQQNQ</sequence>